<keyword evidence="2" id="KW-0732">Signal</keyword>
<keyword evidence="1" id="KW-0472">Membrane</keyword>
<protein>
    <submittedName>
        <fullName evidence="3">Uncharacterized protein</fullName>
    </submittedName>
</protein>
<sequence>MMKTLLSAVLCSLAATVSTSTASTLFPHVPLVMWSQRPIFAGSNIYLSSEMDEIAVSSAVGRILTRDTSADKEGLLGTQASSSEHAELMCLFLLPSLSSEDVSKLSGSGSSFVQNAVQSSVSSVVAPHTTRSKPLLPEMTNSQPHIVGAQDLDAFIASTEGKTLFANGITDLLVIQLPESMSLPEVDSTIQAASSSLNAATSGKTDFAFTGNDATSVAIQDPLARRLAAQAKAKKSNSTAAAAVLCEAGYLVGYSAAGKAFCFSHYVNITPDIMAGLLFGLLFIFMAYIGLTVLHQIQTPQRYPSHGAPRGKEF</sequence>
<evidence type="ECO:0000313" key="3">
    <source>
        <dbReference type="EMBL" id="KAK1929773.1"/>
    </source>
</evidence>
<comment type="caution">
    <text evidence="3">The sequence shown here is derived from an EMBL/GenBank/DDBJ whole genome shotgun (WGS) entry which is preliminary data.</text>
</comment>
<keyword evidence="4" id="KW-1185">Reference proteome</keyword>
<dbReference type="AlphaFoldDB" id="A0AAD9G1A3"/>
<feature type="chain" id="PRO_5041972705" evidence="2">
    <location>
        <begin position="23"/>
        <end position="314"/>
    </location>
</feature>
<organism evidence="3 4">
    <name type="scientific">Phytophthora citrophthora</name>
    <dbReference type="NCBI Taxonomy" id="4793"/>
    <lineage>
        <taxon>Eukaryota</taxon>
        <taxon>Sar</taxon>
        <taxon>Stramenopiles</taxon>
        <taxon>Oomycota</taxon>
        <taxon>Peronosporomycetes</taxon>
        <taxon>Peronosporales</taxon>
        <taxon>Peronosporaceae</taxon>
        <taxon>Phytophthora</taxon>
    </lineage>
</organism>
<dbReference type="Proteomes" id="UP001259832">
    <property type="component" value="Unassembled WGS sequence"/>
</dbReference>
<keyword evidence="1" id="KW-1133">Transmembrane helix</keyword>
<dbReference type="EMBL" id="JASMQC010000045">
    <property type="protein sequence ID" value="KAK1929773.1"/>
    <property type="molecule type" value="Genomic_DNA"/>
</dbReference>
<gene>
    <name evidence="3" type="ORF">P3T76_014808</name>
</gene>
<feature type="signal peptide" evidence="2">
    <location>
        <begin position="1"/>
        <end position="22"/>
    </location>
</feature>
<evidence type="ECO:0000256" key="1">
    <source>
        <dbReference type="SAM" id="Phobius"/>
    </source>
</evidence>
<proteinExistence type="predicted"/>
<feature type="transmembrane region" description="Helical" evidence="1">
    <location>
        <begin position="273"/>
        <end position="294"/>
    </location>
</feature>
<name>A0AAD9G1A3_9STRA</name>
<evidence type="ECO:0000256" key="2">
    <source>
        <dbReference type="SAM" id="SignalP"/>
    </source>
</evidence>
<reference evidence="3" key="1">
    <citation type="submission" date="2023-08" db="EMBL/GenBank/DDBJ databases">
        <title>Reference Genome Resource for the Citrus Pathogen Phytophthora citrophthora.</title>
        <authorList>
            <person name="Moller H."/>
            <person name="Coetzee B."/>
            <person name="Rose L.J."/>
            <person name="Van Niekerk J.M."/>
        </authorList>
    </citation>
    <scope>NUCLEOTIDE SEQUENCE</scope>
    <source>
        <strain evidence="3">STE-U-9442</strain>
    </source>
</reference>
<keyword evidence="1" id="KW-0812">Transmembrane</keyword>
<accession>A0AAD9G1A3</accession>
<evidence type="ECO:0000313" key="4">
    <source>
        <dbReference type="Proteomes" id="UP001259832"/>
    </source>
</evidence>